<dbReference type="InterPro" id="IPR002589">
    <property type="entry name" value="Macro_dom"/>
</dbReference>
<keyword evidence="2" id="KW-0547">Nucleotide-binding</keyword>
<evidence type="ECO:0000313" key="5">
    <source>
        <dbReference type="EMBL" id="SKA36458.1"/>
    </source>
</evidence>
<protein>
    <submittedName>
        <fullName evidence="5">O-acetyl-ADP-ribose deacetylase (Regulator of RNase III), contains Macro domain</fullName>
    </submittedName>
</protein>
<dbReference type="Proteomes" id="UP000190367">
    <property type="component" value="Unassembled WGS sequence"/>
</dbReference>
<dbReference type="SMART" id="SM00506">
    <property type="entry name" value="A1pp"/>
    <property type="match status" value="1"/>
</dbReference>
<evidence type="ECO:0000256" key="2">
    <source>
        <dbReference type="ARBA" id="ARBA00022741"/>
    </source>
</evidence>
<dbReference type="GO" id="GO:0006281">
    <property type="term" value="P:DNA repair"/>
    <property type="evidence" value="ECO:0007669"/>
    <property type="project" value="InterPro"/>
</dbReference>
<dbReference type="EMBL" id="FUWZ01000004">
    <property type="protein sequence ID" value="SKA36458.1"/>
    <property type="molecule type" value="Genomic_DNA"/>
</dbReference>
<evidence type="ECO:0000259" key="4">
    <source>
        <dbReference type="PROSITE" id="PS51154"/>
    </source>
</evidence>
<comment type="similarity">
    <text evidence="1">Belongs to the SNF2/RAD54 helicase family.</text>
</comment>
<dbReference type="GO" id="GO:0005524">
    <property type="term" value="F:ATP binding"/>
    <property type="evidence" value="ECO:0007669"/>
    <property type="project" value="UniProtKB-KW"/>
</dbReference>
<keyword evidence="6" id="KW-1185">Reference proteome</keyword>
<dbReference type="PANTHER" id="PTHR47157">
    <property type="entry name" value="CHROMODOMAIN-HELICASE-DNA-BINDING PROTEIN 1-LIKE"/>
    <property type="match status" value="1"/>
</dbReference>
<accession>A0A1T4T8H6</accession>
<dbReference type="GO" id="GO:0006338">
    <property type="term" value="P:chromatin remodeling"/>
    <property type="evidence" value="ECO:0007669"/>
    <property type="project" value="InterPro"/>
</dbReference>
<evidence type="ECO:0000256" key="3">
    <source>
        <dbReference type="ARBA" id="ARBA00022840"/>
    </source>
</evidence>
<dbReference type="GO" id="GO:0003678">
    <property type="term" value="F:DNA helicase activity"/>
    <property type="evidence" value="ECO:0007669"/>
    <property type="project" value="InterPro"/>
</dbReference>
<keyword evidence="3" id="KW-0067">ATP-binding</keyword>
<dbReference type="AlphaFoldDB" id="A0A1T4T8H6"/>
<sequence>MSEIRYMQGDATQPVGDGEKIIVHICNDIGRWGKGFVLALSARWPQPEKQFRDWYASGENFALGNAQLVAVEPQLWVANVIGQHKITNGKDGLPPVRYEAIQEGLRQVAAFAAAHNATVHMPRIGCGLAGGTWDKIAPLLQQELMTKGIGVTVYDFK</sequence>
<dbReference type="Gene3D" id="3.40.220.10">
    <property type="entry name" value="Leucine Aminopeptidase, subunit E, domain 1"/>
    <property type="match status" value="1"/>
</dbReference>
<dbReference type="STRING" id="634771.SAMN04488128_104116"/>
<dbReference type="PANTHER" id="PTHR47157:SF1">
    <property type="entry name" value="CHROMODOMAIN-HELICASE-DNA-BINDING PROTEIN 1-LIKE"/>
    <property type="match status" value="1"/>
</dbReference>
<proteinExistence type="inferred from homology"/>
<evidence type="ECO:0000313" key="6">
    <source>
        <dbReference type="Proteomes" id="UP000190367"/>
    </source>
</evidence>
<reference evidence="6" key="1">
    <citation type="submission" date="2017-02" db="EMBL/GenBank/DDBJ databases">
        <authorList>
            <person name="Varghese N."/>
            <person name="Submissions S."/>
        </authorList>
    </citation>
    <scope>NUCLEOTIDE SEQUENCE [LARGE SCALE GENOMIC DNA]</scope>
    <source>
        <strain evidence="6">DSM 22224</strain>
    </source>
</reference>
<organism evidence="5 6">
    <name type="scientific">Chitinophaga eiseniae</name>
    <dbReference type="NCBI Taxonomy" id="634771"/>
    <lineage>
        <taxon>Bacteria</taxon>
        <taxon>Pseudomonadati</taxon>
        <taxon>Bacteroidota</taxon>
        <taxon>Chitinophagia</taxon>
        <taxon>Chitinophagales</taxon>
        <taxon>Chitinophagaceae</taxon>
        <taxon>Chitinophaga</taxon>
    </lineage>
</organism>
<dbReference type="InterPro" id="IPR043472">
    <property type="entry name" value="Macro_dom-like"/>
</dbReference>
<evidence type="ECO:0000256" key="1">
    <source>
        <dbReference type="ARBA" id="ARBA00007025"/>
    </source>
</evidence>
<dbReference type="InterPro" id="IPR031053">
    <property type="entry name" value="ALC1"/>
</dbReference>
<dbReference type="RefSeq" id="WP_078671481.1">
    <property type="nucleotide sequence ID" value="NZ_FUWZ01000004.1"/>
</dbReference>
<dbReference type="SUPFAM" id="SSF52949">
    <property type="entry name" value="Macro domain-like"/>
    <property type="match status" value="1"/>
</dbReference>
<dbReference type="PROSITE" id="PS51154">
    <property type="entry name" value="MACRO"/>
    <property type="match status" value="1"/>
</dbReference>
<feature type="domain" description="Macro" evidence="4">
    <location>
        <begin position="1"/>
        <end position="157"/>
    </location>
</feature>
<gene>
    <name evidence="5" type="ORF">SAMN04488128_104116</name>
</gene>
<name>A0A1T4T8H6_9BACT</name>
<dbReference type="OrthoDB" id="9780211at2"/>